<proteinExistence type="predicted"/>
<dbReference type="AlphaFoldDB" id="A0A167GLZ5"/>
<evidence type="ECO:0000256" key="2">
    <source>
        <dbReference type="ARBA" id="ARBA00023315"/>
    </source>
</evidence>
<keyword evidence="2" id="KW-0012">Acyltransferase</keyword>
<dbReference type="PANTHER" id="PTHR43420">
    <property type="entry name" value="ACETYLTRANSFERASE"/>
    <property type="match status" value="1"/>
</dbReference>
<dbReference type="CDD" id="cd04301">
    <property type="entry name" value="NAT_SF"/>
    <property type="match status" value="1"/>
</dbReference>
<protein>
    <recommendedName>
        <fullName evidence="3">N-acetyltransferase domain-containing protein</fullName>
    </recommendedName>
</protein>
<dbReference type="PROSITE" id="PS51186">
    <property type="entry name" value="GNAT"/>
    <property type="match status" value="1"/>
</dbReference>
<evidence type="ECO:0000313" key="5">
    <source>
        <dbReference type="Proteomes" id="UP000076587"/>
    </source>
</evidence>
<sequence>MEQLSTISLQPVTKQNYEAICDLDVSKIQQDFVACNMWSLVESHYNDHYQTRGIYANEEPVGFFMWVPESKNMVSIWRFMVDEKFQNRGIGRKALKLAIDEIKHSYSIEFIEICYDPKNVTAKSFYASFGFVEYGFDEEEGEVLAKLVL</sequence>
<accession>A0A167GLZ5</accession>
<organism evidence="4 5">
    <name type="scientific">Pseudoalteromonas luteoviolacea NCIMB 1942</name>
    <dbReference type="NCBI Taxonomy" id="1365253"/>
    <lineage>
        <taxon>Bacteria</taxon>
        <taxon>Pseudomonadati</taxon>
        <taxon>Pseudomonadota</taxon>
        <taxon>Gammaproteobacteria</taxon>
        <taxon>Alteromonadales</taxon>
        <taxon>Pseudoalteromonadaceae</taxon>
        <taxon>Pseudoalteromonas</taxon>
    </lineage>
</organism>
<dbReference type="InterPro" id="IPR050680">
    <property type="entry name" value="YpeA/RimI_acetyltransf"/>
</dbReference>
<name>A0A167GLZ5_9GAMM</name>
<dbReference type="Pfam" id="PF00583">
    <property type="entry name" value="Acetyltransf_1"/>
    <property type="match status" value="1"/>
</dbReference>
<dbReference type="PANTHER" id="PTHR43420:SF47">
    <property type="entry name" value="N-ACETYLTRANSFERASE DOMAIN-CONTAINING PROTEIN"/>
    <property type="match status" value="1"/>
</dbReference>
<dbReference type="SUPFAM" id="SSF55729">
    <property type="entry name" value="Acyl-CoA N-acyltransferases (Nat)"/>
    <property type="match status" value="1"/>
</dbReference>
<dbReference type="InterPro" id="IPR016181">
    <property type="entry name" value="Acyl_CoA_acyltransferase"/>
</dbReference>
<dbReference type="RefSeq" id="WP_063375803.1">
    <property type="nucleotide sequence ID" value="NZ_AUXT01000046.1"/>
</dbReference>
<gene>
    <name evidence="4" type="ORF">N482_04850</name>
</gene>
<evidence type="ECO:0000313" key="4">
    <source>
        <dbReference type="EMBL" id="KZN55806.1"/>
    </source>
</evidence>
<evidence type="ECO:0000259" key="3">
    <source>
        <dbReference type="PROSITE" id="PS51186"/>
    </source>
</evidence>
<dbReference type="Proteomes" id="UP000076587">
    <property type="component" value="Unassembled WGS sequence"/>
</dbReference>
<dbReference type="Gene3D" id="3.40.630.30">
    <property type="match status" value="1"/>
</dbReference>
<dbReference type="EMBL" id="AUXT01000046">
    <property type="protein sequence ID" value="KZN55806.1"/>
    <property type="molecule type" value="Genomic_DNA"/>
</dbReference>
<evidence type="ECO:0000256" key="1">
    <source>
        <dbReference type="ARBA" id="ARBA00022679"/>
    </source>
</evidence>
<dbReference type="InterPro" id="IPR000182">
    <property type="entry name" value="GNAT_dom"/>
</dbReference>
<dbReference type="GO" id="GO:0016747">
    <property type="term" value="F:acyltransferase activity, transferring groups other than amino-acyl groups"/>
    <property type="evidence" value="ECO:0007669"/>
    <property type="project" value="InterPro"/>
</dbReference>
<keyword evidence="1" id="KW-0808">Transferase</keyword>
<feature type="domain" description="N-acetyltransferase" evidence="3">
    <location>
        <begin position="7"/>
        <end position="149"/>
    </location>
</feature>
<comment type="caution">
    <text evidence="4">The sequence shown here is derived from an EMBL/GenBank/DDBJ whole genome shotgun (WGS) entry which is preliminary data.</text>
</comment>
<dbReference type="OrthoDB" id="9127144at2"/>
<reference evidence="4 5" key="1">
    <citation type="submission" date="2013-07" db="EMBL/GenBank/DDBJ databases">
        <title>Comparative Genomic and Metabolomic Analysis of Twelve Strains of Pseudoalteromonas luteoviolacea.</title>
        <authorList>
            <person name="Vynne N.G."/>
            <person name="Mansson M."/>
            <person name="Gram L."/>
        </authorList>
    </citation>
    <scope>NUCLEOTIDE SEQUENCE [LARGE SCALE GENOMIC DNA]</scope>
    <source>
        <strain evidence="4 5">NCIMB 1942</strain>
    </source>
</reference>
<dbReference type="PATRIC" id="fig|1365253.3.peg.831"/>